<reference evidence="11" key="1">
    <citation type="submission" date="2022-11" db="EMBL/GenBank/DDBJ databases">
        <title>Methylomonas rapida sp. nov., Carotenoid-Producing Obligate Methanotrophs with High Growth Characteristics and Biotechnological Potential.</title>
        <authorList>
            <person name="Tikhonova E.N."/>
            <person name="Suleimanov R.Z."/>
            <person name="Miroshnikov K."/>
            <person name="Oshkin I.Y."/>
            <person name="Belova S.E."/>
            <person name="Danilova O.V."/>
            <person name="Ashikhmin A."/>
            <person name="Konopkin A."/>
            <person name="But S.Y."/>
            <person name="Khmelenina V.N."/>
            <person name="Kuznetsov N."/>
            <person name="Pimenov N.V."/>
            <person name="Dedysh S.N."/>
        </authorList>
    </citation>
    <scope>NUCLEOTIDE SEQUENCE</scope>
    <source>
        <strain evidence="11">MP1</strain>
    </source>
</reference>
<keyword evidence="8 9" id="KW-0482">Metalloprotease</keyword>
<evidence type="ECO:0000256" key="6">
    <source>
        <dbReference type="ARBA" id="ARBA00022801"/>
    </source>
</evidence>
<dbReference type="PRINTS" id="PR00932">
    <property type="entry name" value="AMINO1PTASE"/>
</dbReference>
<dbReference type="SUPFAM" id="SSF101821">
    <property type="entry name" value="Aminopeptidase/glucanase lid domain"/>
    <property type="match status" value="1"/>
</dbReference>
<comment type="cofactor">
    <cofactor evidence="1 10">
        <name>Zn(2+)</name>
        <dbReference type="ChEBI" id="CHEBI:29105"/>
    </cofactor>
</comment>
<keyword evidence="7 9" id="KW-0862">Zinc</keyword>
<dbReference type="CDD" id="cd05658">
    <property type="entry name" value="M18_DAP"/>
    <property type="match status" value="1"/>
</dbReference>
<dbReference type="SUPFAM" id="SSF53187">
    <property type="entry name" value="Zn-dependent exopeptidases"/>
    <property type="match status" value="1"/>
</dbReference>
<evidence type="ECO:0000256" key="3">
    <source>
        <dbReference type="ARBA" id="ARBA00022438"/>
    </source>
</evidence>
<keyword evidence="3 9" id="KW-0031">Aminopeptidase</keyword>
<dbReference type="Proteomes" id="UP001162780">
    <property type="component" value="Chromosome"/>
</dbReference>
<evidence type="ECO:0000256" key="10">
    <source>
        <dbReference type="RuleBase" id="RU004387"/>
    </source>
</evidence>
<dbReference type="Gene3D" id="3.40.630.10">
    <property type="entry name" value="Zn peptidases"/>
    <property type="match status" value="1"/>
</dbReference>
<dbReference type="EC" id="3.4.11.-" evidence="10"/>
<comment type="similarity">
    <text evidence="2 9">Belongs to the peptidase M18 family.</text>
</comment>
<dbReference type="PANTHER" id="PTHR28570:SF3">
    <property type="entry name" value="ASPARTYL AMINOPEPTIDASE"/>
    <property type="match status" value="1"/>
</dbReference>
<keyword evidence="6 9" id="KW-0378">Hydrolase</keyword>
<dbReference type="PANTHER" id="PTHR28570">
    <property type="entry name" value="ASPARTYL AMINOPEPTIDASE"/>
    <property type="match status" value="1"/>
</dbReference>
<accession>A0ABY7GLS0</accession>
<evidence type="ECO:0000313" key="12">
    <source>
        <dbReference type="Proteomes" id="UP001162780"/>
    </source>
</evidence>
<dbReference type="InterPro" id="IPR023358">
    <property type="entry name" value="Peptidase_M18_dom2"/>
</dbReference>
<evidence type="ECO:0000256" key="2">
    <source>
        <dbReference type="ARBA" id="ARBA00008290"/>
    </source>
</evidence>
<dbReference type="NCBIfam" id="NF002759">
    <property type="entry name" value="PRK02813.1"/>
    <property type="match status" value="1"/>
</dbReference>
<keyword evidence="12" id="KW-1185">Reference proteome</keyword>
<evidence type="ECO:0000313" key="11">
    <source>
        <dbReference type="EMBL" id="WAR45433.1"/>
    </source>
</evidence>
<dbReference type="Pfam" id="PF02127">
    <property type="entry name" value="Peptidase_M18"/>
    <property type="match status" value="1"/>
</dbReference>
<sequence>MNDREQVKDLLDFIDASPSPWHAIDSIRQRLHAFGFQCLDEREAWSLSGGRYYVVRDDSSIVVFVIGGKDLAQNGFKILGAHTDSPGLRIKPQPVINSDPLLRLAVEVYGGPILATFSDRDLSLAGRIAYRADDGQISTRLLRFEQPLLRLPNLAIHMNRSVNEDGLKFNKQTELPLLFARTSAQQLPGDRFTSMLSEASGLSAEQILSWEFNVYDTQKGAFWGEEQLFYADSQLDNLASCHAGLTALLHEDALNSGNTLVCAFFDHEEIGSESCKGAAGSFLPDILQRISATMNLKEQDYQRALANSLMISADMAHAYQPNFPNAYEPGHKIFVNQGPVVKINANHRYASSCLSEAAFIDICRQAEVPFQKYAHRGDLPCGSTIGPIASAKLGIATVDVGNPMWAMHSARESAGVMDHSYMIKALNQFFSP</sequence>
<keyword evidence="4 9" id="KW-0645">Protease</keyword>
<proteinExistence type="inferred from homology"/>
<dbReference type="GO" id="GO:0004177">
    <property type="term" value="F:aminopeptidase activity"/>
    <property type="evidence" value="ECO:0007669"/>
    <property type="project" value="UniProtKB-KW"/>
</dbReference>
<evidence type="ECO:0000256" key="7">
    <source>
        <dbReference type="ARBA" id="ARBA00022833"/>
    </source>
</evidence>
<gene>
    <name evidence="11" type="ORF">NM686_002675</name>
</gene>
<name>A0ABY7GLS0_9GAMM</name>
<organism evidence="11 12">
    <name type="scientific">Methylomonas rapida</name>
    <dbReference type="NCBI Taxonomy" id="2963939"/>
    <lineage>
        <taxon>Bacteria</taxon>
        <taxon>Pseudomonadati</taxon>
        <taxon>Pseudomonadota</taxon>
        <taxon>Gammaproteobacteria</taxon>
        <taxon>Methylococcales</taxon>
        <taxon>Methylococcaceae</taxon>
        <taxon>Methylomonas</taxon>
    </lineage>
</organism>
<dbReference type="RefSeq" id="WP_255190401.1">
    <property type="nucleotide sequence ID" value="NZ_CP113517.1"/>
</dbReference>
<evidence type="ECO:0000256" key="8">
    <source>
        <dbReference type="ARBA" id="ARBA00023049"/>
    </source>
</evidence>
<protein>
    <recommendedName>
        <fullName evidence="10">M18 family aminopeptidase</fullName>
        <ecNumber evidence="10">3.4.11.-</ecNumber>
    </recommendedName>
</protein>
<dbReference type="Gene3D" id="2.30.250.10">
    <property type="entry name" value="Aminopeptidase i, Domain 2"/>
    <property type="match status" value="1"/>
</dbReference>
<evidence type="ECO:0000256" key="4">
    <source>
        <dbReference type="ARBA" id="ARBA00022670"/>
    </source>
</evidence>
<dbReference type="EMBL" id="CP113517">
    <property type="protein sequence ID" value="WAR45433.1"/>
    <property type="molecule type" value="Genomic_DNA"/>
</dbReference>
<evidence type="ECO:0000256" key="1">
    <source>
        <dbReference type="ARBA" id="ARBA00001947"/>
    </source>
</evidence>
<keyword evidence="5 9" id="KW-0479">Metal-binding</keyword>
<dbReference type="InterPro" id="IPR001948">
    <property type="entry name" value="Peptidase_M18"/>
</dbReference>
<evidence type="ECO:0000256" key="5">
    <source>
        <dbReference type="ARBA" id="ARBA00022723"/>
    </source>
</evidence>
<evidence type="ECO:0000256" key="9">
    <source>
        <dbReference type="RuleBase" id="RU004386"/>
    </source>
</evidence>